<dbReference type="GO" id="GO:0006750">
    <property type="term" value="P:glutathione biosynthetic process"/>
    <property type="evidence" value="ECO:0007669"/>
    <property type="project" value="UniProtKB-UniRule"/>
</dbReference>
<dbReference type="EC" id="6.3.2.2" evidence="8"/>
<dbReference type="InterPro" id="IPR014746">
    <property type="entry name" value="Gln_synth/guanido_kin_cat_dom"/>
</dbReference>
<evidence type="ECO:0000256" key="6">
    <source>
        <dbReference type="ARBA" id="ARBA00022840"/>
    </source>
</evidence>
<feature type="domain" description="Glutamate--cysteine ligase" evidence="10">
    <location>
        <begin position="19"/>
        <end position="387"/>
    </location>
</feature>
<dbReference type="HAMAP" id="MF_00578">
    <property type="entry name" value="Glu_cys_ligase"/>
    <property type="match status" value="1"/>
</dbReference>
<name>A0A0N9VC76_9GAMM</name>
<protein>
    <recommendedName>
        <fullName evidence="8">Glutamate--cysteine ligase</fullName>
        <ecNumber evidence="8">6.3.2.2</ecNumber>
    </recommendedName>
    <alternativeName>
        <fullName evidence="8">Gamma-ECS</fullName>
        <shortName evidence="8">GCS</shortName>
    </alternativeName>
    <alternativeName>
        <fullName evidence="8">Gamma-glutamylcysteine synthetase</fullName>
    </alternativeName>
</protein>
<comment type="similarity">
    <text evidence="2 8">Belongs to the glutamate--cysteine ligase type 1 family. Type 1 subfamily.</text>
</comment>
<dbReference type="GO" id="GO:0005524">
    <property type="term" value="F:ATP binding"/>
    <property type="evidence" value="ECO:0007669"/>
    <property type="project" value="UniProtKB-KW"/>
</dbReference>
<dbReference type="RefSeq" id="WP_054580754.1">
    <property type="nucleotide sequence ID" value="NZ_CP012808.1"/>
</dbReference>
<evidence type="ECO:0000256" key="5">
    <source>
        <dbReference type="ARBA" id="ARBA00022741"/>
    </source>
</evidence>
<evidence type="ECO:0000313" key="12">
    <source>
        <dbReference type="Proteomes" id="UP000064939"/>
    </source>
</evidence>
<dbReference type="InterPro" id="IPR006334">
    <property type="entry name" value="Glut_cys_ligase"/>
</dbReference>
<dbReference type="OrthoDB" id="9803907at2"/>
<keyword evidence="3 8" id="KW-0436">Ligase</keyword>
<evidence type="ECO:0000256" key="3">
    <source>
        <dbReference type="ARBA" id="ARBA00022598"/>
    </source>
</evidence>
<reference evidence="11 12" key="1">
    <citation type="journal article" date="2015" name="Int. J. Syst. Evol. Microbiol.">
        <title>Acinetobacter equi sp. nov. isolated from horse faeces.</title>
        <authorList>
            <person name="Poppel M.T."/>
            <person name="Skiebe E."/>
            <person name="Laue M."/>
            <person name="Bergmann H."/>
            <person name="Ebersberger I."/>
            <person name="Garn T."/>
            <person name="Fruth A."/>
            <person name="Baumgardt S."/>
            <person name="Busse H.J."/>
            <person name="Wilharm G."/>
        </authorList>
    </citation>
    <scope>NUCLEOTIDE SEQUENCE [LARGE SCALE GENOMIC DNA]</scope>
    <source>
        <strain evidence="11 12">114</strain>
    </source>
</reference>
<keyword evidence="5 8" id="KW-0547">Nucleotide-binding</keyword>
<organism evidence="11 12">
    <name type="scientific">Acinetobacter equi</name>
    <dbReference type="NCBI Taxonomy" id="1324350"/>
    <lineage>
        <taxon>Bacteria</taxon>
        <taxon>Pseudomonadati</taxon>
        <taxon>Pseudomonadota</taxon>
        <taxon>Gammaproteobacteria</taxon>
        <taxon>Moraxellales</taxon>
        <taxon>Moraxellaceae</taxon>
        <taxon>Acinetobacter</taxon>
    </lineage>
</organism>
<evidence type="ECO:0000256" key="8">
    <source>
        <dbReference type="HAMAP-Rule" id="MF_00578"/>
    </source>
</evidence>
<dbReference type="GO" id="GO:0046872">
    <property type="term" value="F:metal ion binding"/>
    <property type="evidence" value="ECO:0007669"/>
    <property type="project" value="TreeGrafter"/>
</dbReference>
<evidence type="ECO:0000256" key="1">
    <source>
        <dbReference type="ARBA" id="ARBA00005006"/>
    </source>
</evidence>
<evidence type="ECO:0000313" key="11">
    <source>
        <dbReference type="EMBL" id="ALH94855.1"/>
    </source>
</evidence>
<dbReference type="PANTHER" id="PTHR38761">
    <property type="entry name" value="GLUTAMATE--CYSTEINE LIGASE"/>
    <property type="match status" value="1"/>
</dbReference>
<dbReference type="KEGG" id="aei:AOY20_04520"/>
<gene>
    <name evidence="8" type="primary">gshA</name>
    <name evidence="11" type="ORF">AOY20_04520</name>
</gene>
<keyword evidence="6 8" id="KW-0067">ATP-binding</keyword>
<dbReference type="NCBIfam" id="TIGR01434">
    <property type="entry name" value="glu_cys_ligase"/>
    <property type="match status" value="1"/>
</dbReference>
<dbReference type="Proteomes" id="UP000064939">
    <property type="component" value="Chromosome"/>
</dbReference>
<keyword evidence="12" id="KW-1185">Reference proteome</keyword>
<dbReference type="GO" id="GO:0005829">
    <property type="term" value="C:cytosol"/>
    <property type="evidence" value="ECO:0007669"/>
    <property type="project" value="TreeGrafter"/>
</dbReference>
<sequence>MSQPQTNIPNILPNWVDSSHVKGMLRGIERESLRMQSNGFLSQADHPKTLGSALTHPHITTDYSEALMEFITPPQETIDQVLNYLRDIHAVVHRHLENGEKLWPLSMPCMLDDTEESIRLAQYGTSNIGRFKTLYRHGLGIRYGRRMQTISGVHYNLSFPDQLFEALQEKETDEELKALSLQDYRSHRYFGLIRNFIRLTPLVMYLVGASPSVCKCFMTGRDHHLLPLVGGTLFLPYATALRMGNFGYQNSAQKELGIHYNNLKGYLEGLQKAVKTPYKRFTRLGLEDKQGEPTQINDHVLQIENEYYSLVRPKQVPQDGETPSEALQNRGVGYVELRAVDVNPYSPIGIDEDTAGFLEVLALYCLLQDSPELLGDEQNQIEQNQTEIVNRGRAPNAKIHENDHEYAVQEWLSKHLLHMQPFSQLLDDTYKTKIYSQALKTMLNRTADVDETLSVGVIEDTIEYGGTWGFGSHLAVQHAAVYETHKLSKKTLAYFDEVAKISIQNQQQLEEDNSKSFKEYLTDYR</sequence>
<dbReference type="Pfam" id="PF04262">
    <property type="entry name" value="Glu_cys_ligase"/>
    <property type="match status" value="1"/>
</dbReference>
<dbReference type="SUPFAM" id="SSF55931">
    <property type="entry name" value="Glutamine synthetase/guanido kinase"/>
    <property type="match status" value="1"/>
</dbReference>
<dbReference type="AlphaFoldDB" id="A0A0N9VC76"/>
<comment type="pathway">
    <text evidence="1 8 9">Sulfur metabolism; glutathione biosynthesis; glutathione from L-cysteine and L-glutamate: step 1/2.</text>
</comment>
<evidence type="ECO:0000256" key="2">
    <source>
        <dbReference type="ARBA" id="ARBA00008772"/>
    </source>
</evidence>
<accession>A0A0N9VC76</accession>
<proteinExistence type="inferred from homology"/>
<dbReference type="PANTHER" id="PTHR38761:SF1">
    <property type="entry name" value="GLUTAMATE--CYSTEINE LIGASE"/>
    <property type="match status" value="1"/>
</dbReference>
<keyword evidence="4 8" id="KW-0317">Glutathione biosynthesis</keyword>
<comment type="catalytic activity">
    <reaction evidence="7 8 9">
        <text>L-cysteine + L-glutamate + ATP = gamma-L-glutamyl-L-cysteine + ADP + phosphate + H(+)</text>
        <dbReference type="Rhea" id="RHEA:13285"/>
        <dbReference type="ChEBI" id="CHEBI:15378"/>
        <dbReference type="ChEBI" id="CHEBI:29985"/>
        <dbReference type="ChEBI" id="CHEBI:30616"/>
        <dbReference type="ChEBI" id="CHEBI:35235"/>
        <dbReference type="ChEBI" id="CHEBI:43474"/>
        <dbReference type="ChEBI" id="CHEBI:58173"/>
        <dbReference type="ChEBI" id="CHEBI:456216"/>
        <dbReference type="EC" id="6.3.2.2"/>
    </reaction>
</comment>
<dbReference type="InterPro" id="IPR007370">
    <property type="entry name" value="Glu_cys_ligase"/>
</dbReference>
<evidence type="ECO:0000256" key="7">
    <source>
        <dbReference type="ARBA" id="ARBA00048819"/>
    </source>
</evidence>
<evidence type="ECO:0000256" key="9">
    <source>
        <dbReference type="RuleBase" id="RU004391"/>
    </source>
</evidence>
<dbReference type="GO" id="GO:0004357">
    <property type="term" value="F:glutamate-cysteine ligase activity"/>
    <property type="evidence" value="ECO:0007669"/>
    <property type="project" value="UniProtKB-UniRule"/>
</dbReference>
<evidence type="ECO:0000259" key="10">
    <source>
        <dbReference type="Pfam" id="PF04262"/>
    </source>
</evidence>
<evidence type="ECO:0000256" key="4">
    <source>
        <dbReference type="ARBA" id="ARBA00022684"/>
    </source>
</evidence>
<dbReference type="STRING" id="1324350.AOY20_04520"/>
<dbReference type="EMBL" id="CP012808">
    <property type="protein sequence ID" value="ALH94855.1"/>
    <property type="molecule type" value="Genomic_DNA"/>
</dbReference>
<dbReference type="Gene3D" id="3.30.590.20">
    <property type="match status" value="1"/>
</dbReference>
<dbReference type="UniPathway" id="UPA00142">
    <property type="reaction ID" value="UER00209"/>
</dbReference>